<accession>A0ABS9Q807</accession>
<proteinExistence type="predicted"/>
<keyword evidence="1" id="KW-0812">Transmembrane</keyword>
<name>A0ABS9Q807_9MICO</name>
<comment type="caution">
    <text evidence="3">The sequence shown here is derived from an EMBL/GenBank/DDBJ whole genome shotgun (WGS) entry which is preliminary data.</text>
</comment>
<sequence>MSVVTSGVAAALAAAVAARAAARLGARRPPLGRAVWDRTNHAGRTVTLLEGPAWALGAVVPLAIHRSPAARAGLLATTAAASLGALDDHVGSTAVKGLRGHLAALRRGEPTTGVVKIVGLAATGVLATALIDRPRWGSARPGAAELLGLLVGGAVVAGAANLVNLFDLRPGRALKVVLLTAPLTATLTHSRDQVGPPTRTRDAATLASAAVGASLGLLPDDLAGRSMLGDTGANAAGALLGTAVVAGCRLPGRAVALAILTGLVLASERVSFTAVIESSPVLRTVDAWGRAT</sequence>
<keyword evidence="4" id="KW-1185">Reference proteome</keyword>
<feature type="signal peptide" evidence="2">
    <location>
        <begin position="1"/>
        <end position="20"/>
    </location>
</feature>
<protein>
    <submittedName>
        <fullName evidence="3">Uncharacterized protein</fullName>
    </submittedName>
</protein>
<evidence type="ECO:0000256" key="1">
    <source>
        <dbReference type="SAM" id="Phobius"/>
    </source>
</evidence>
<evidence type="ECO:0000313" key="4">
    <source>
        <dbReference type="Proteomes" id="UP001521931"/>
    </source>
</evidence>
<keyword evidence="2" id="KW-0732">Signal</keyword>
<keyword evidence="1" id="KW-1133">Transmembrane helix</keyword>
<feature type="chain" id="PRO_5045286734" evidence="2">
    <location>
        <begin position="21"/>
        <end position="292"/>
    </location>
</feature>
<feature type="transmembrane region" description="Helical" evidence="1">
    <location>
        <begin position="113"/>
        <end position="131"/>
    </location>
</feature>
<evidence type="ECO:0000256" key="2">
    <source>
        <dbReference type="SAM" id="SignalP"/>
    </source>
</evidence>
<gene>
    <name evidence="3" type="ORF">MHL29_15300</name>
</gene>
<organism evidence="3 4">
    <name type="scientific">Arsenicicoccus bolidensis</name>
    <dbReference type="NCBI Taxonomy" id="229480"/>
    <lineage>
        <taxon>Bacteria</taxon>
        <taxon>Bacillati</taxon>
        <taxon>Actinomycetota</taxon>
        <taxon>Actinomycetes</taxon>
        <taxon>Micrococcales</taxon>
        <taxon>Intrasporangiaceae</taxon>
        <taxon>Arsenicicoccus</taxon>
    </lineage>
</organism>
<evidence type="ECO:0000313" key="3">
    <source>
        <dbReference type="EMBL" id="MCG7323248.1"/>
    </source>
</evidence>
<dbReference type="Proteomes" id="UP001521931">
    <property type="component" value="Unassembled WGS sequence"/>
</dbReference>
<dbReference type="EMBL" id="JAKRCV010000065">
    <property type="protein sequence ID" value="MCG7323248.1"/>
    <property type="molecule type" value="Genomic_DNA"/>
</dbReference>
<keyword evidence="1" id="KW-0472">Membrane</keyword>
<dbReference type="RefSeq" id="WP_239265901.1">
    <property type="nucleotide sequence ID" value="NZ_JAKRCV010000065.1"/>
</dbReference>
<feature type="transmembrane region" description="Helical" evidence="1">
    <location>
        <begin position="143"/>
        <end position="166"/>
    </location>
</feature>
<reference evidence="3 4" key="1">
    <citation type="submission" date="2022-02" db="EMBL/GenBank/DDBJ databases">
        <title>Uncovering new skin microbiome diversity through culturing and metagenomics.</title>
        <authorList>
            <person name="Conlan S."/>
            <person name="Deming C."/>
            <person name="Nisc Comparative Sequencing Program N."/>
            <person name="Segre J.A."/>
        </authorList>
    </citation>
    <scope>NUCLEOTIDE SEQUENCE [LARGE SCALE GENOMIC DNA]</scope>
    <source>
        <strain evidence="3 4">ACRQZ</strain>
    </source>
</reference>